<reference evidence="2" key="1">
    <citation type="journal article" date="2023" name="Plant J.">
        <title>Genome sequences and population genomics provide insights into the demographic history, inbreeding, and mutation load of two 'living fossil' tree species of Dipteronia.</title>
        <authorList>
            <person name="Feng Y."/>
            <person name="Comes H.P."/>
            <person name="Chen J."/>
            <person name="Zhu S."/>
            <person name="Lu R."/>
            <person name="Zhang X."/>
            <person name="Li P."/>
            <person name="Qiu J."/>
            <person name="Olsen K.M."/>
            <person name="Qiu Y."/>
        </authorList>
    </citation>
    <scope>NUCLEOTIDE SEQUENCE</scope>
    <source>
        <strain evidence="2">NBL</strain>
    </source>
</reference>
<sequence>MEMVGFGFEVDERIFISLLRGLCIMTWEEKDVLEEAYKVLQEMKNKIYATDAGTYCMVILTLSMGRKSDETLVHLLHMIRARCIPRTITFNNAIQAISGEGKADVALLVVLLMCEHSKIPSRTSYDILIKGAFGRRNGTRQGGTTCSCLTFGATLVWD</sequence>
<evidence type="ECO:0000313" key="2">
    <source>
        <dbReference type="EMBL" id="KAK3212767.1"/>
    </source>
</evidence>
<evidence type="ECO:0008006" key="4">
    <source>
        <dbReference type="Google" id="ProtNLM"/>
    </source>
</evidence>
<protein>
    <recommendedName>
        <fullName evidence="4">Pentatricopeptide repeat-containing protein</fullName>
    </recommendedName>
</protein>
<dbReference type="Gene3D" id="1.25.40.10">
    <property type="entry name" value="Tetratricopeptide repeat domain"/>
    <property type="match status" value="1"/>
</dbReference>
<keyword evidence="3" id="KW-1185">Reference proteome</keyword>
<dbReference type="PANTHER" id="PTHR46128:SF211">
    <property type="entry name" value="PENTACOTRIPEPTIDE-REPEAT REGION OF PRORP DOMAIN-CONTAINING PROTEIN"/>
    <property type="match status" value="1"/>
</dbReference>
<evidence type="ECO:0000313" key="3">
    <source>
        <dbReference type="Proteomes" id="UP001281410"/>
    </source>
</evidence>
<evidence type="ECO:0000256" key="1">
    <source>
        <dbReference type="ARBA" id="ARBA00007626"/>
    </source>
</evidence>
<dbReference type="AlphaFoldDB" id="A0AAE0E6R4"/>
<proteinExistence type="inferred from homology"/>
<dbReference type="InterPro" id="IPR050872">
    <property type="entry name" value="PPR_P_subfamily"/>
</dbReference>
<gene>
    <name evidence="2" type="ORF">Dsin_017473</name>
</gene>
<dbReference type="Proteomes" id="UP001281410">
    <property type="component" value="Unassembled WGS sequence"/>
</dbReference>
<name>A0AAE0E6R4_9ROSI</name>
<accession>A0AAE0E6R4</accession>
<organism evidence="2 3">
    <name type="scientific">Dipteronia sinensis</name>
    <dbReference type="NCBI Taxonomy" id="43782"/>
    <lineage>
        <taxon>Eukaryota</taxon>
        <taxon>Viridiplantae</taxon>
        <taxon>Streptophyta</taxon>
        <taxon>Embryophyta</taxon>
        <taxon>Tracheophyta</taxon>
        <taxon>Spermatophyta</taxon>
        <taxon>Magnoliopsida</taxon>
        <taxon>eudicotyledons</taxon>
        <taxon>Gunneridae</taxon>
        <taxon>Pentapetalae</taxon>
        <taxon>rosids</taxon>
        <taxon>malvids</taxon>
        <taxon>Sapindales</taxon>
        <taxon>Sapindaceae</taxon>
        <taxon>Hippocastanoideae</taxon>
        <taxon>Acereae</taxon>
        <taxon>Dipteronia</taxon>
    </lineage>
</organism>
<comment type="caution">
    <text evidence="2">The sequence shown here is derived from an EMBL/GenBank/DDBJ whole genome shotgun (WGS) entry which is preliminary data.</text>
</comment>
<comment type="similarity">
    <text evidence="1">Belongs to the PPR family. P subfamily.</text>
</comment>
<dbReference type="PANTHER" id="PTHR46128">
    <property type="entry name" value="MITOCHONDRIAL GROUP I INTRON SPLICING FACTOR CCM1"/>
    <property type="match status" value="1"/>
</dbReference>
<dbReference type="InterPro" id="IPR011990">
    <property type="entry name" value="TPR-like_helical_dom_sf"/>
</dbReference>
<dbReference type="EMBL" id="JANJYJ010000005">
    <property type="protein sequence ID" value="KAK3212767.1"/>
    <property type="molecule type" value="Genomic_DNA"/>
</dbReference>